<comment type="caution">
    <text evidence="4">The sequence shown here is derived from an EMBL/GenBank/DDBJ whole genome shotgun (WGS) entry which is preliminary data.</text>
</comment>
<dbReference type="GO" id="GO:0031470">
    <property type="term" value="C:carboxysome"/>
    <property type="evidence" value="ECO:0007669"/>
    <property type="project" value="UniProtKB-ARBA"/>
</dbReference>
<evidence type="ECO:0000259" key="3">
    <source>
        <dbReference type="Pfam" id="PF26514"/>
    </source>
</evidence>
<evidence type="ECO:0000313" key="4">
    <source>
        <dbReference type="EMBL" id="PMB00982.1"/>
    </source>
</evidence>
<organism evidence="4 5">
    <name type="scientific">Fischerella thermalis CCMEE 5268</name>
    <dbReference type="NCBI Taxonomy" id="2019662"/>
    <lineage>
        <taxon>Bacteria</taxon>
        <taxon>Bacillati</taxon>
        <taxon>Cyanobacteriota</taxon>
        <taxon>Cyanophyceae</taxon>
        <taxon>Nostocales</taxon>
        <taxon>Hapalosiphonaceae</taxon>
        <taxon>Fischerella</taxon>
    </lineage>
</organism>
<proteinExistence type="predicted"/>
<feature type="domain" description="DUF8173" evidence="3">
    <location>
        <begin position="148"/>
        <end position="287"/>
    </location>
</feature>
<reference evidence="4 5" key="1">
    <citation type="submission" date="2017-07" db="EMBL/GenBank/DDBJ databases">
        <title>Genomes of Fischerella (Mastigocladus) sp. strains.</title>
        <authorList>
            <person name="Miller S.R."/>
        </authorList>
    </citation>
    <scope>NUCLEOTIDE SEQUENCE [LARGE SCALE GENOMIC DNA]</scope>
    <source>
        <strain evidence="4 5">CCMEE 5268</strain>
    </source>
</reference>
<evidence type="ECO:0000313" key="5">
    <source>
        <dbReference type="Proteomes" id="UP000235025"/>
    </source>
</evidence>
<protein>
    <recommendedName>
        <fullName evidence="3">DUF8173 domain-containing protein</fullName>
    </recommendedName>
</protein>
<keyword evidence="2" id="KW-0732">Signal</keyword>
<name>A0A2N6KM98_9CYAN</name>
<keyword evidence="1" id="KW-1133">Transmembrane helix</keyword>
<feature type="transmembrane region" description="Helical" evidence="1">
    <location>
        <begin position="267"/>
        <end position="285"/>
    </location>
</feature>
<feature type="chain" id="PRO_5014691826" description="DUF8173 domain-containing protein" evidence="2">
    <location>
        <begin position="29"/>
        <end position="291"/>
    </location>
</feature>
<keyword evidence="1" id="KW-0472">Membrane</keyword>
<evidence type="ECO:0000256" key="1">
    <source>
        <dbReference type="SAM" id="Phobius"/>
    </source>
</evidence>
<feature type="transmembrane region" description="Helical" evidence="1">
    <location>
        <begin position="139"/>
        <end position="163"/>
    </location>
</feature>
<sequence length="291" mass="30663">MKGIKIKSLIWVLVAAVSVIMISTTALAQTDVNINNTNIIRFGGDVIIPPNQVVENAHAIGGDVTIQQGARVTQTAIAIDGDVILEKDARVDGDVYAVGGEVITFPGATIGGASGTVLENGRWGMHGRRRGTSSFGVRYLLNSAFHLLNVLIGTIIGVLILLWRPNFLLNLAATVNQYPLQSGLWGLGGLLAVILLVILLAVSLIGIPLLPLVGLVVAVTVILGTLGVTLWVGQRASASAQRSPMQQFLIGVLILTLIGLIPVLGGLVLSVVNIFGFGALLLWLVRKQRLV</sequence>
<gene>
    <name evidence="4" type="ORF">CEN50_01090</name>
</gene>
<keyword evidence="1" id="KW-0812">Transmembrane</keyword>
<dbReference type="Proteomes" id="UP000235025">
    <property type="component" value="Unassembled WGS sequence"/>
</dbReference>
<dbReference type="InterPro" id="IPR011004">
    <property type="entry name" value="Trimer_LpxA-like_sf"/>
</dbReference>
<evidence type="ECO:0000256" key="2">
    <source>
        <dbReference type="SAM" id="SignalP"/>
    </source>
</evidence>
<dbReference type="Pfam" id="PF26514">
    <property type="entry name" value="DUF8173"/>
    <property type="match status" value="1"/>
</dbReference>
<dbReference type="AlphaFoldDB" id="A0A2N6KM98"/>
<accession>A0A2N6KM98</accession>
<dbReference type="InterPro" id="IPR058486">
    <property type="entry name" value="DUF8173"/>
</dbReference>
<feature type="transmembrane region" description="Helical" evidence="1">
    <location>
        <begin position="212"/>
        <end position="233"/>
    </location>
</feature>
<feature type="signal peptide" evidence="2">
    <location>
        <begin position="1"/>
        <end position="28"/>
    </location>
</feature>
<dbReference type="RefSeq" id="WP_102171094.1">
    <property type="nucleotide sequence ID" value="NZ_NMQA01000014.1"/>
</dbReference>
<dbReference type="GO" id="GO:0043886">
    <property type="term" value="F:structural constituent of carboxysome shell"/>
    <property type="evidence" value="ECO:0007669"/>
    <property type="project" value="UniProtKB-ARBA"/>
</dbReference>
<dbReference type="SUPFAM" id="SSF51161">
    <property type="entry name" value="Trimeric LpxA-like enzymes"/>
    <property type="match status" value="1"/>
</dbReference>
<dbReference type="EMBL" id="NMQA01000014">
    <property type="protein sequence ID" value="PMB00982.1"/>
    <property type="molecule type" value="Genomic_DNA"/>
</dbReference>
<feature type="transmembrane region" description="Helical" evidence="1">
    <location>
        <begin position="184"/>
        <end position="206"/>
    </location>
</feature>